<accession>A0A346Y2Q8</accession>
<dbReference type="AlphaFoldDB" id="A0A346Y2Q8"/>
<dbReference type="Pfam" id="PF00990">
    <property type="entry name" value="GGDEF"/>
    <property type="match status" value="1"/>
</dbReference>
<gene>
    <name evidence="2" type="ORF">DVS28_a4088</name>
</gene>
<dbReference type="KEGG" id="euz:DVS28_a4088"/>
<feature type="domain" description="GGDEF" evidence="1">
    <location>
        <begin position="229"/>
        <end position="355"/>
    </location>
</feature>
<name>A0A346Y2Q8_9ACTN</name>
<keyword evidence="3" id="KW-1185">Reference proteome</keyword>
<sequence>MSELLIVVAVLGLLGVATSRAAGRRTSPVVAAEVIDDVLGRAGGGRDPEAVIRCVAGGLAAAVGATRAEALFVTPPNKAVARVSLEGDHLTPNETPTPDELRALVTSWLSVDPRPIDLRDGDAHPLRPWLDQLEVGDAIVIPLMDTEPLGVLVLGNRQGGPSGAIALDGPSQRRVAVDATAALLDARRRELIARMPAEWFADSTASRLEALPGAGTLGRRLEMAGANRESVALLSLRVHAVDGVAEAGPVADVVADRLMRTVRRTDLVARVEADRVVVVLADMAESDTAIRACRRLVDRAHVPVLHDGVVVRPEVSAGVVLWDGHTSAQAIRAELDAAEGAATADPMHAIHLRPSEVQRRGLAA</sequence>
<dbReference type="InterPro" id="IPR000160">
    <property type="entry name" value="GGDEF_dom"/>
</dbReference>
<evidence type="ECO:0000259" key="1">
    <source>
        <dbReference type="PROSITE" id="PS50887"/>
    </source>
</evidence>
<proteinExistence type="predicted"/>
<dbReference type="PROSITE" id="PS50887">
    <property type="entry name" value="GGDEF"/>
    <property type="match status" value="1"/>
</dbReference>
<dbReference type="InterPro" id="IPR043128">
    <property type="entry name" value="Rev_trsase/Diguanyl_cyclase"/>
</dbReference>
<dbReference type="Proteomes" id="UP000264006">
    <property type="component" value="Chromosome"/>
</dbReference>
<dbReference type="EMBL" id="CP031165">
    <property type="protein sequence ID" value="AXV08755.1"/>
    <property type="molecule type" value="Genomic_DNA"/>
</dbReference>
<dbReference type="Gene3D" id="3.30.70.270">
    <property type="match status" value="1"/>
</dbReference>
<dbReference type="InterPro" id="IPR029787">
    <property type="entry name" value="Nucleotide_cyclase"/>
</dbReference>
<reference evidence="2 3" key="1">
    <citation type="submission" date="2018-09" db="EMBL/GenBank/DDBJ databases">
        <title>Complete genome sequence of Euzebya sp. DY32-46 isolated from seawater of Pacific Ocean.</title>
        <authorList>
            <person name="Xu L."/>
            <person name="Wu Y.-H."/>
            <person name="Xu X.-W."/>
        </authorList>
    </citation>
    <scope>NUCLEOTIDE SEQUENCE [LARGE SCALE GENOMIC DNA]</scope>
    <source>
        <strain evidence="2 3">DY32-46</strain>
    </source>
</reference>
<evidence type="ECO:0000313" key="3">
    <source>
        <dbReference type="Proteomes" id="UP000264006"/>
    </source>
</evidence>
<dbReference type="OrthoDB" id="3775353at2"/>
<dbReference type="RefSeq" id="WP_114593054.1">
    <property type="nucleotide sequence ID" value="NZ_CP031165.1"/>
</dbReference>
<evidence type="ECO:0000313" key="2">
    <source>
        <dbReference type="EMBL" id="AXV08755.1"/>
    </source>
</evidence>
<dbReference type="SUPFAM" id="SSF55073">
    <property type="entry name" value="Nucleotide cyclase"/>
    <property type="match status" value="1"/>
</dbReference>
<organism evidence="2 3">
    <name type="scientific">Euzebya pacifica</name>
    <dbReference type="NCBI Taxonomy" id="1608957"/>
    <lineage>
        <taxon>Bacteria</taxon>
        <taxon>Bacillati</taxon>
        <taxon>Actinomycetota</taxon>
        <taxon>Nitriliruptoria</taxon>
        <taxon>Euzebyales</taxon>
    </lineage>
</organism>
<protein>
    <recommendedName>
        <fullName evidence="1">GGDEF domain-containing protein</fullName>
    </recommendedName>
</protein>